<feature type="compositionally biased region" description="Low complexity" evidence="1">
    <location>
        <begin position="87"/>
        <end position="105"/>
    </location>
</feature>
<evidence type="ECO:0000256" key="1">
    <source>
        <dbReference type="SAM" id="MobiDB-lite"/>
    </source>
</evidence>
<sequence>MAVPRRAPALAMVVLLVLAAVMADEPASTLDVALSAEGQTPEPISPAKLEASGESDLTTSAQRLGKGLTSVSFEGAEQSPADDSTRESLSSDSSSLDALNSGSFSMDALAGEARGGPVVDVPAQSNESEEGMDHDVDSEEALASQGI</sequence>
<dbReference type="EMBL" id="BAAFJT010000002">
    <property type="protein sequence ID" value="GAB0181173.1"/>
    <property type="molecule type" value="Genomic_DNA"/>
</dbReference>
<proteinExistence type="predicted"/>
<feature type="compositionally biased region" description="Acidic residues" evidence="1">
    <location>
        <begin position="127"/>
        <end position="140"/>
    </location>
</feature>
<reference evidence="3 4" key="1">
    <citation type="submission" date="2024-06" db="EMBL/GenBank/DDBJ databases">
        <title>The draft genome of Grus japonensis, version 3.</title>
        <authorList>
            <person name="Nabeshima K."/>
            <person name="Suzuki S."/>
            <person name="Onuma M."/>
        </authorList>
    </citation>
    <scope>NUCLEOTIDE SEQUENCE [LARGE SCALE GENOMIC DNA]</scope>
    <source>
        <strain evidence="3 4">451A</strain>
    </source>
</reference>
<dbReference type="AlphaFoldDB" id="A0ABC9W6M7"/>
<evidence type="ECO:0000313" key="4">
    <source>
        <dbReference type="Proteomes" id="UP001623348"/>
    </source>
</evidence>
<keyword evidence="2" id="KW-0732">Signal</keyword>
<evidence type="ECO:0000313" key="3">
    <source>
        <dbReference type="EMBL" id="GAB0181173.1"/>
    </source>
</evidence>
<keyword evidence="4" id="KW-1185">Reference proteome</keyword>
<evidence type="ECO:0000256" key="2">
    <source>
        <dbReference type="SAM" id="SignalP"/>
    </source>
</evidence>
<protein>
    <submittedName>
        <fullName evidence="3">MICAL-like protein 1</fullName>
    </submittedName>
</protein>
<feature type="chain" id="PRO_5044890398" evidence="2">
    <location>
        <begin position="24"/>
        <end position="147"/>
    </location>
</feature>
<feature type="signal peptide" evidence="2">
    <location>
        <begin position="1"/>
        <end position="23"/>
    </location>
</feature>
<accession>A0ABC9W6M7</accession>
<organism evidence="3 4">
    <name type="scientific">Grus japonensis</name>
    <name type="common">Japanese crane</name>
    <name type="synonym">Red-crowned crane</name>
    <dbReference type="NCBI Taxonomy" id="30415"/>
    <lineage>
        <taxon>Eukaryota</taxon>
        <taxon>Metazoa</taxon>
        <taxon>Chordata</taxon>
        <taxon>Craniata</taxon>
        <taxon>Vertebrata</taxon>
        <taxon>Euteleostomi</taxon>
        <taxon>Archelosauria</taxon>
        <taxon>Archosauria</taxon>
        <taxon>Dinosauria</taxon>
        <taxon>Saurischia</taxon>
        <taxon>Theropoda</taxon>
        <taxon>Coelurosauria</taxon>
        <taxon>Aves</taxon>
        <taxon>Neognathae</taxon>
        <taxon>Neoaves</taxon>
        <taxon>Gruiformes</taxon>
        <taxon>Gruidae</taxon>
        <taxon>Grus</taxon>
    </lineage>
</organism>
<comment type="caution">
    <text evidence="3">The sequence shown here is derived from an EMBL/GenBank/DDBJ whole genome shotgun (WGS) entry which is preliminary data.</text>
</comment>
<dbReference type="Proteomes" id="UP001623348">
    <property type="component" value="Unassembled WGS sequence"/>
</dbReference>
<gene>
    <name evidence="3" type="ORF">GRJ2_000582600</name>
</gene>
<name>A0ABC9W6M7_GRUJA</name>
<feature type="region of interest" description="Disordered" evidence="1">
    <location>
        <begin position="35"/>
        <end position="147"/>
    </location>
</feature>